<evidence type="ECO:0000256" key="1">
    <source>
        <dbReference type="ARBA" id="ARBA00008791"/>
    </source>
</evidence>
<dbReference type="RefSeq" id="WP_076550756.1">
    <property type="nucleotide sequence ID" value="NZ_FTMA01000009.1"/>
</dbReference>
<dbReference type="InterPro" id="IPR006015">
    <property type="entry name" value="Universal_stress_UspA"/>
</dbReference>
<dbReference type="AlphaFoldDB" id="A0A1N6ZRC3"/>
<dbReference type="InterPro" id="IPR014729">
    <property type="entry name" value="Rossmann-like_a/b/a_fold"/>
</dbReference>
<gene>
    <name evidence="3" type="ORF">SAMN05421797_10988</name>
</gene>
<dbReference type="Pfam" id="PF00582">
    <property type="entry name" value="Usp"/>
    <property type="match status" value="1"/>
</dbReference>
<accession>A0A1N6ZRC3</accession>
<evidence type="ECO:0000259" key="2">
    <source>
        <dbReference type="Pfam" id="PF00582"/>
    </source>
</evidence>
<evidence type="ECO:0000313" key="4">
    <source>
        <dbReference type="Proteomes" id="UP000186953"/>
    </source>
</evidence>
<protein>
    <submittedName>
        <fullName evidence="3">Nucleotide-binding universal stress protein, UspA family</fullName>
    </submittedName>
</protein>
<dbReference type="EMBL" id="FTMA01000009">
    <property type="protein sequence ID" value="SIR29337.1"/>
    <property type="molecule type" value="Genomic_DNA"/>
</dbReference>
<dbReference type="Gene3D" id="3.40.50.620">
    <property type="entry name" value="HUPs"/>
    <property type="match status" value="2"/>
</dbReference>
<comment type="similarity">
    <text evidence="1">Belongs to the universal stress protein A family.</text>
</comment>
<reference evidence="4" key="1">
    <citation type="submission" date="2017-01" db="EMBL/GenBank/DDBJ databases">
        <authorList>
            <person name="Varghese N."/>
            <person name="Submissions S."/>
        </authorList>
    </citation>
    <scope>NUCLEOTIDE SEQUENCE [LARGE SCALE GENOMIC DNA]</scope>
    <source>
        <strain evidence="4">DSM 15366</strain>
    </source>
</reference>
<organism evidence="3 4">
    <name type="scientific">Maribacter ulvicola</name>
    <dbReference type="NCBI Taxonomy" id="228959"/>
    <lineage>
        <taxon>Bacteria</taxon>
        <taxon>Pseudomonadati</taxon>
        <taxon>Bacteroidota</taxon>
        <taxon>Flavobacteriia</taxon>
        <taxon>Flavobacteriales</taxon>
        <taxon>Flavobacteriaceae</taxon>
        <taxon>Maribacter</taxon>
    </lineage>
</organism>
<feature type="domain" description="UspA" evidence="2">
    <location>
        <begin position="1"/>
        <end position="142"/>
    </location>
</feature>
<dbReference type="SUPFAM" id="SSF52402">
    <property type="entry name" value="Adenine nucleotide alpha hydrolases-like"/>
    <property type="match status" value="2"/>
</dbReference>
<proteinExistence type="inferred from homology"/>
<name>A0A1N6ZRC3_9FLAO</name>
<dbReference type="OrthoDB" id="9788959at2"/>
<dbReference type="PANTHER" id="PTHR46268">
    <property type="entry name" value="STRESS RESPONSE PROTEIN NHAX"/>
    <property type="match status" value="1"/>
</dbReference>
<keyword evidence="4" id="KW-1185">Reference proteome</keyword>
<evidence type="ECO:0000313" key="3">
    <source>
        <dbReference type="EMBL" id="SIR29337.1"/>
    </source>
</evidence>
<dbReference type="PANTHER" id="PTHR46268:SF6">
    <property type="entry name" value="UNIVERSAL STRESS PROTEIN UP12"/>
    <property type="match status" value="1"/>
</dbReference>
<dbReference type="CDD" id="cd00293">
    <property type="entry name" value="USP-like"/>
    <property type="match status" value="1"/>
</dbReference>
<dbReference type="PRINTS" id="PR01438">
    <property type="entry name" value="UNVRSLSTRESS"/>
</dbReference>
<dbReference type="Proteomes" id="UP000186953">
    <property type="component" value="Unassembled WGS sequence"/>
</dbReference>
<sequence length="278" mass="31709">MKHILIPTDFSNNSWNALEYAACFFEKKQCIFYVLHVNNLSNSDITGNSFMTLNAQKKYSTRDKLNETIDRIGTCNPNPKHKFISLEEYGNFIDITKKTIEEKKIDLIVMGTKGISGLKASIMGSNTGNVITKIACNVLVIPDAIIAKKPSKIAFPTDFNLFYTYPILNSITEILEISNAKLEVIHMSQSRPNFSNTQVINKAYLHDYLKEICSETHSFEHILGKNTREVIVTYITENKIEMLTMVAKNLNLFQQLFFNNSLEHLSYHSTVPLLVMHE</sequence>
<dbReference type="STRING" id="228959.SAMN05421797_10988"/>
<dbReference type="InterPro" id="IPR006016">
    <property type="entry name" value="UspA"/>
</dbReference>